<dbReference type="Proteomes" id="UP001217838">
    <property type="component" value="Unassembled WGS sequence"/>
</dbReference>
<comment type="caution">
    <text evidence="1">The sequence shown here is derived from an EMBL/GenBank/DDBJ whole genome shotgun (WGS) entry which is preliminary data.</text>
</comment>
<organism evidence="1 2">
    <name type="scientific">Nannocystis radixulma</name>
    <dbReference type="NCBI Taxonomy" id="2995305"/>
    <lineage>
        <taxon>Bacteria</taxon>
        <taxon>Pseudomonadati</taxon>
        <taxon>Myxococcota</taxon>
        <taxon>Polyangia</taxon>
        <taxon>Nannocystales</taxon>
        <taxon>Nannocystaceae</taxon>
        <taxon>Nannocystis</taxon>
    </lineage>
</organism>
<evidence type="ECO:0000313" key="2">
    <source>
        <dbReference type="Proteomes" id="UP001217838"/>
    </source>
</evidence>
<accession>A0ABT5BEU3</accession>
<proteinExistence type="predicted"/>
<dbReference type="EMBL" id="JAQNDN010000019">
    <property type="protein sequence ID" value="MDC0672130.1"/>
    <property type="molecule type" value="Genomic_DNA"/>
</dbReference>
<protein>
    <submittedName>
        <fullName evidence="1">Uncharacterized protein</fullName>
    </submittedName>
</protein>
<name>A0ABT5BEU3_9BACT</name>
<reference evidence="1 2" key="1">
    <citation type="submission" date="2022-11" db="EMBL/GenBank/DDBJ databases">
        <title>Minimal conservation of predation-associated metabolite biosynthetic gene clusters underscores biosynthetic potential of Myxococcota including descriptions for ten novel species: Archangium lansinium sp. nov., Myxococcus landrumus sp. nov., Nannocystis bai.</title>
        <authorList>
            <person name="Ahearne A."/>
            <person name="Stevens C."/>
            <person name="Dowd S."/>
        </authorList>
    </citation>
    <scope>NUCLEOTIDE SEQUENCE [LARGE SCALE GENOMIC DNA]</scope>
    <source>
        <strain evidence="1 2">NCELM</strain>
    </source>
</reference>
<keyword evidence="2" id="KW-1185">Reference proteome</keyword>
<sequence length="814" mass="90438">MSIEQARAAFDRADPPTGLAHLLEAWRTLRLPRLADLIQHVSDALVAAAPPIEGKTEIAYVEAFEAHAPGDPVDLGRFLARPWPCKSTHLANLWLRATGNRPDDPRLTAAITRFLLADPTADNAVVSKATRRLAAIGDVRAIPDLRALVARHGTRYFEATLAELERREVREPAPNELADLAAIEARYAAQIDEARQTAERRAQLFAAVLADPLEPGPKRVYGDWLTGRGDLRGELIALQLARGTDWPATYAADLAERELLRVHRMAWSDPIDRWFLSMEFVDGFFAGGHFGHLGYDELPDTLDEPAWRFVRTLADFQEGDEVLALLDDPRLAGVRTVGLLADAATLELLVDRPRALTELRLYWTGDADAAPVASGTNLPELRTLAIDVDDHRVLPALAAWLRGAPVIEQLDRIALRNVRADEIVAVASRRGPRVLDVIAGNEGELAGSGAGIGWTIRLTREHDTGPFRSAVARDHVEHLWREPARWAETLVEALARLPRGTLGDLRIETSVERLKLPIRQQLAALLNEIAPAIVVPWEQPEAHVEPPARPMLPVKQHPTHLHFDPSRHTSAVADFVAGKSVYVADVDDYDMYRSLLYALGAKRVANEMVAHVDLIVHGQAAPPQEARAQHPEGEFVRADAVLPLFHSKVKSFAEFVRALQAHGFRVRNPSDEGGPEFDFFELQLVNDSLHATLLRYLETSPFISGFMHKQGFPIDERAEAFIDFTLPGRDYSWYYLWTTDGWARVYAQRGADDFPLEIKGSQLLRVAPVLWTQSTGMYFYEYPESESVDGLFIQAGIDARTGKVTGAAISRSWT</sequence>
<evidence type="ECO:0000313" key="1">
    <source>
        <dbReference type="EMBL" id="MDC0672130.1"/>
    </source>
</evidence>
<gene>
    <name evidence="1" type="ORF">POL58_30565</name>
</gene>
<dbReference type="RefSeq" id="WP_272003382.1">
    <property type="nucleotide sequence ID" value="NZ_JAQNDN010000019.1"/>
</dbReference>